<gene>
    <name evidence="3" type="ORF">THAOC_22615</name>
</gene>
<evidence type="ECO:0000313" key="4">
    <source>
        <dbReference type="Proteomes" id="UP000266841"/>
    </source>
</evidence>
<dbReference type="EMBL" id="AGNL01028498">
    <property type="protein sequence ID" value="EJK57352.1"/>
    <property type="molecule type" value="Genomic_DNA"/>
</dbReference>
<name>K0SFE3_THAOC</name>
<keyword evidence="4" id="KW-1185">Reference proteome</keyword>
<keyword evidence="2" id="KW-0472">Membrane</keyword>
<evidence type="ECO:0000256" key="2">
    <source>
        <dbReference type="SAM" id="Phobius"/>
    </source>
</evidence>
<feature type="non-terminal residue" evidence="3">
    <location>
        <position position="216"/>
    </location>
</feature>
<proteinExistence type="predicted"/>
<reference evidence="3 4" key="1">
    <citation type="journal article" date="2012" name="Genome Biol.">
        <title>Genome and low-iron response of an oceanic diatom adapted to chronic iron limitation.</title>
        <authorList>
            <person name="Lommer M."/>
            <person name="Specht M."/>
            <person name="Roy A.S."/>
            <person name="Kraemer L."/>
            <person name="Andreson R."/>
            <person name="Gutowska M.A."/>
            <person name="Wolf J."/>
            <person name="Bergner S.V."/>
            <person name="Schilhabel M.B."/>
            <person name="Klostermeier U.C."/>
            <person name="Beiko R.G."/>
            <person name="Rosenstiel P."/>
            <person name="Hippler M."/>
            <person name="Laroche J."/>
        </authorList>
    </citation>
    <scope>NUCLEOTIDE SEQUENCE [LARGE SCALE GENOMIC DNA]</scope>
    <source>
        <strain evidence="3 4">CCMP1005</strain>
    </source>
</reference>
<organism evidence="3 4">
    <name type="scientific">Thalassiosira oceanica</name>
    <name type="common">Marine diatom</name>
    <dbReference type="NCBI Taxonomy" id="159749"/>
    <lineage>
        <taxon>Eukaryota</taxon>
        <taxon>Sar</taxon>
        <taxon>Stramenopiles</taxon>
        <taxon>Ochrophyta</taxon>
        <taxon>Bacillariophyta</taxon>
        <taxon>Coscinodiscophyceae</taxon>
        <taxon>Thalassiosirophycidae</taxon>
        <taxon>Thalassiosirales</taxon>
        <taxon>Thalassiosiraceae</taxon>
        <taxon>Thalassiosira</taxon>
    </lineage>
</organism>
<evidence type="ECO:0000256" key="1">
    <source>
        <dbReference type="SAM" id="MobiDB-lite"/>
    </source>
</evidence>
<keyword evidence="2" id="KW-0812">Transmembrane</keyword>
<feature type="region of interest" description="Disordered" evidence="1">
    <location>
        <begin position="1"/>
        <end position="41"/>
    </location>
</feature>
<accession>K0SFE3</accession>
<protein>
    <submittedName>
        <fullName evidence="3">Uncharacterized protein</fullName>
    </submittedName>
</protein>
<sequence>MLRLLPMPGVGGLVVPSRPESPRASRSSHEATKVFASGDQGDEANRRCIRRPLWLILKAGFDAPRPCAARARRHCAAALPVRPLAACGCAAAPRRAAERSLGTANPERPGIEARAPAGAAAPNPLAFNFGIEKSGLREQAKTVTLRRGTQQHLTSSGPRPYSRSAACLAVGAGLGAVVMVTAMMAVATAQEKNDKGGNMKNYYYEKEKTSIFAMEY</sequence>
<keyword evidence="2" id="KW-1133">Transmembrane helix</keyword>
<feature type="transmembrane region" description="Helical" evidence="2">
    <location>
        <begin position="165"/>
        <end position="189"/>
    </location>
</feature>
<dbReference type="Proteomes" id="UP000266841">
    <property type="component" value="Unassembled WGS sequence"/>
</dbReference>
<comment type="caution">
    <text evidence="3">The sequence shown here is derived from an EMBL/GenBank/DDBJ whole genome shotgun (WGS) entry which is preliminary data.</text>
</comment>
<evidence type="ECO:0000313" key="3">
    <source>
        <dbReference type="EMBL" id="EJK57352.1"/>
    </source>
</evidence>
<feature type="compositionally biased region" description="Basic and acidic residues" evidence="1">
    <location>
        <begin position="20"/>
        <end position="32"/>
    </location>
</feature>
<dbReference type="AlphaFoldDB" id="K0SFE3"/>